<accession>A0A9D4N3Q0</accession>
<protein>
    <submittedName>
        <fullName evidence="3">Uncharacterized protein</fullName>
    </submittedName>
</protein>
<dbReference type="AlphaFoldDB" id="A0A9D4N3Q0"/>
<proteinExistence type="predicted"/>
<dbReference type="EMBL" id="JAIWYP010000001">
    <property type="protein sequence ID" value="KAH3889068.1"/>
    <property type="molecule type" value="Genomic_DNA"/>
</dbReference>
<comment type="caution">
    <text evidence="3">The sequence shown here is derived from an EMBL/GenBank/DDBJ whole genome shotgun (WGS) entry which is preliminary data.</text>
</comment>
<keyword evidence="2" id="KW-1133">Transmembrane helix</keyword>
<dbReference type="Proteomes" id="UP000828390">
    <property type="component" value="Unassembled WGS sequence"/>
</dbReference>
<reference evidence="3" key="1">
    <citation type="journal article" date="2019" name="bioRxiv">
        <title>The Genome of the Zebra Mussel, Dreissena polymorpha: A Resource for Invasive Species Research.</title>
        <authorList>
            <person name="McCartney M.A."/>
            <person name="Auch B."/>
            <person name="Kono T."/>
            <person name="Mallez S."/>
            <person name="Zhang Y."/>
            <person name="Obille A."/>
            <person name="Becker A."/>
            <person name="Abrahante J.E."/>
            <person name="Garbe J."/>
            <person name="Badalamenti J.P."/>
            <person name="Herman A."/>
            <person name="Mangelson H."/>
            <person name="Liachko I."/>
            <person name="Sullivan S."/>
            <person name="Sone E.D."/>
            <person name="Koren S."/>
            <person name="Silverstein K.A.T."/>
            <person name="Beckman K.B."/>
            <person name="Gohl D.M."/>
        </authorList>
    </citation>
    <scope>NUCLEOTIDE SEQUENCE</scope>
    <source>
        <strain evidence="3">Duluth1</strain>
        <tissue evidence="3">Whole animal</tissue>
    </source>
</reference>
<gene>
    <name evidence="3" type="ORF">DPMN_013116</name>
</gene>
<feature type="compositionally biased region" description="Polar residues" evidence="1">
    <location>
        <begin position="45"/>
        <end position="57"/>
    </location>
</feature>
<keyword evidence="4" id="KW-1185">Reference proteome</keyword>
<evidence type="ECO:0000256" key="2">
    <source>
        <dbReference type="SAM" id="Phobius"/>
    </source>
</evidence>
<keyword evidence="2" id="KW-0812">Transmembrane</keyword>
<evidence type="ECO:0000313" key="3">
    <source>
        <dbReference type="EMBL" id="KAH3889068.1"/>
    </source>
</evidence>
<feature type="transmembrane region" description="Helical" evidence="2">
    <location>
        <begin position="6"/>
        <end position="32"/>
    </location>
</feature>
<evidence type="ECO:0000313" key="4">
    <source>
        <dbReference type="Proteomes" id="UP000828390"/>
    </source>
</evidence>
<keyword evidence="2" id="KW-0472">Membrane</keyword>
<evidence type="ECO:0000256" key="1">
    <source>
        <dbReference type="SAM" id="MobiDB-lite"/>
    </source>
</evidence>
<feature type="region of interest" description="Disordered" evidence="1">
    <location>
        <begin position="45"/>
        <end position="64"/>
    </location>
</feature>
<name>A0A9D4N3Q0_DREPO</name>
<sequence length="64" mass="7252">MITRILIWQHACVLFPLQTEVALVYLAVILFFKSLAQLTNSQNDVKTKSLNSKSVTTGRWEVVS</sequence>
<organism evidence="3 4">
    <name type="scientific">Dreissena polymorpha</name>
    <name type="common">Zebra mussel</name>
    <name type="synonym">Mytilus polymorpha</name>
    <dbReference type="NCBI Taxonomy" id="45954"/>
    <lineage>
        <taxon>Eukaryota</taxon>
        <taxon>Metazoa</taxon>
        <taxon>Spiralia</taxon>
        <taxon>Lophotrochozoa</taxon>
        <taxon>Mollusca</taxon>
        <taxon>Bivalvia</taxon>
        <taxon>Autobranchia</taxon>
        <taxon>Heteroconchia</taxon>
        <taxon>Euheterodonta</taxon>
        <taxon>Imparidentia</taxon>
        <taxon>Neoheterodontei</taxon>
        <taxon>Myida</taxon>
        <taxon>Dreissenoidea</taxon>
        <taxon>Dreissenidae</taxon>
        <taxon>Dreissena</taxon>
    </lineage>
</organism>
<reference evidence="3" key="2">
    <citation type="submission" date="2020-11" db="EMBL/GenBank/DDBJ databases">
        <authorList>
            <person name="McCartney M.A."/>
            <person name="Auch B."/>
            <person name="Kono T."/>
            <person name="Mallez S."/>
            <person name="Becker A."/>
            <person name="Gohl D.M."/>
            <person name="Silverstein K.A.T."/>
            <person name="Koren S."/>
            <person name="Bechman K.B."/>
            <person name="Herman A."/>
            <person name="Abrahante J.E."/>
            <person name="Garbe J."/>
        </authorList>
    </citation>
    <scope>NUCLEOTIDE SEQUENCE</scope>
    <source>
        <strain evidence="3">Duluth1</strain>
        <tissue evidence="3">Whole animal</tissue>
    </source>
</reference>